<proteinExistence type="predicted"/>
<accession>A0A5J6L4Y9</accession>
<dbReference type="EMBL" id="CP044232">
    <property type="protein sequence ID" value="QEW03618.1"/>
    <property type="molecule type" value="Genomic_DNA"/>
</dbReference>
<dbReference type="RefSeq" id="WP_150925067.1">
    <property type="nucleotide sequence ID" value="NZ_CP044232.1"/>
</dbReference>
<dbReference type="AlphaFoldDB" id="A0A5J6L4Y9"/>
<reference evidence="2" key="1">
    <citation type="submission" date="2019-09" db="EMBL/GenBank/DDBJ databases">
        <title>Mumia zhuanghuii sp. nov. isolated from the intestinal contents of plateau pika (Ochotona curzoniae) in the Qinghai-Tibet plateau of China.</title>
        <authorList>
            <person name="Tian Z."/>
        </authorList>
    </citation>
    <scope>NUCLEOTIDE SEQUENCE [LARGE SCALE GENOMIC DNA]</scope>
    <source>
        <strain evidence="2">L-031</strain>
    </source>
</reference>
<gene>
    <name evidence="1" type="ORF">F6J85_11270</name>
</gene>
<dbReference type="Proteomes" id="UP000325516">
    <property type="component" value="Chromosome"/>
</dbReference>
<evidence type="ECO:0000313" key="2">
    <source>
        <dbReference type="Proteomes" id="UP000325516"/>
    </source>
</evidence>
<evidence type="ECO:0000313" key="1">
    <source>
        <dbReference type="EMBL" id="QEW03618.1"/>
    </source>
</evidence>
<protein>
    <submittedName>
        <fullName evidence="1">Uncharacterized protein</fullName>
    </submittedName>
</protein>
<name>A0A5J6L4Y9_9MICO</name>
<keyword evidence="2" id="KW-1185">Reference proteome</keyword>
<sequence>MIITPGGRDTELRARLLAWDILGVYADADRPADDAEYDDLIRPIMTWLGEGADADEVSARLVRFLRADYGLTVSDEKAEVEFARTLVEWWRAAAG</sequence>
<organism evidence="1 2">
    <name type="scientific">Microbacterium lushaniae</name>
    <dbReference type="NCBI Taxonomy" id="2614639"/>
    <lineage>
        <taxon>Bacteria</taxon>
        <taxon>Bacillati</taxon>
        <taxon>Actinomycetota</taxon>
        <taxon>Actinomycetes</taxon>
        <taxon>Micrococcales</taxon>
        <taxon>Microbacteriaceae</taxon>
        <taxon>Microbacterium</taxon>
    </lineage>
</organism>
<dbReference type="KEGG" id="mlz:F6J85_11270"/>